<evidence type="ECO:0000313" key="1">
    <source>
        <dbReference type="EMBL" id="GKU96375.1"/>
    </source>
</evidence>
<name>A0AAV5IB60_9ROSI</name>
<comment type="caution">
    <text evidence="1">The sequence shown here is derived from an EMBL/GenBank/DDBJ whole genome shotgun (WGS) entry which is preliminary data.</text>
</comment>
<evidence type="ECO:0000313" key="2">
    <source>
        <dbReference type="Proteomes" id="UP001054252"/>
    </source>
</evidence>
<dbReference type="PANTHER" id="PTHR34676">
    <property type="entry name" value="DUF4219 DOMAIN-CONTAINING PROTEIN-RELATED"/>
    <property type="match status" value="1"/>
</dbReference>
<dbReference type="PANTHER" id="PTHR34676:SF8">
    <property type="entry name" value="TRANSMEMBRANE PROTEIN"/>
    <property type="match status" value="1"/>
</dbReference>
<reference evidence="1 2" key="1">
    <citation type="journal article" date="2021" name="Commun. Biol.">
        <title>The genome of Shorea leprosula (Dipterocarpaceae) highlights the ecological relevance of drought in aseasonal tropical rainforests.</title>
        <authorList>
            <person name="Ng K.K.S."/>
            <person name="Kobayashi M.J."/>
            <person name="Fawcett J.A."/>
            <person name="Hatakeyama M."/>
            <person name="Paape T."/>
            <person name="Ng C.H."/>
            <person name="Ang C.C."/>
            <person name="Tnah L.H."/>
            <person name="Lee C.T."/>
            <person name="Nishiyama T."/>
            <person name="Sese J."/>
            <person name="O'Brien M.J."/>
            <person name="Copetti D."/>
            <person name="Mohd Noor M.I."/>
            <person name="Ong R.C."/>
            <person name="Putra M."/>
            <person name="Sireger I.Z."/>
            <person name="Indrioko S."/>
            <person name="Kosugi Y."/>
            <person name="Izuno A."/>
            <person name="Isagi Y."/>
            <person name="Lee S.L."/>
            <person name="Shimizu K.K."/>
        </authorList>
    </citation>
    <scope>NUCLEOTIDE SEQUENCE [LARGE SCALE GENOMIC DNA]</scope>
    <source>
        <strain evidence="1">214</strain>
    </source>
</reference>
<proteinExistence type="predicted"/>
<keyword evidence="2" id="KW-1185">Reference proteome</keyword>
<dbReference type="AlphaFoldDB" id="A0AAV5IB60"/>
<evidence type="ECO:0008006" key="3">
    <source>
        <dbReference type="Google" id="ProtNLM"/>
    </source>
</evidence>
<dbReference type="Pfam" id="PF14223">
    <property type="entry name" value="Retrotran_gag_2"/>
    <property type="match status" value="1"/>
</dbReference>
<dbReference type="EMBL" id="BPVZ01000010">
    <property type="protein sequence ID" value="GKU96375.1"/>
    <property type="molecule type" value="Genomic_DNA"/>
</dbReference>
<dbReference type="Proteomes" id="UP001054252">
    <property type="component" value="Unassembled WGS sequence"/>
</dbReference>
<sequence>MRVFMLASEPKAWLVTMNGPYVLIKNVGEIEMHKSEYEWENDDLEKIKINNKAINMLQCALNLMEFNRTFGCEIAKEIWDMLETTHEGNNQVKESKINRFIHMYKLFKMKPTECIADMYARFNKTITNLKAFRKAYLTSELVSKVLRCLPKSWEAKKTAIEEAKDLNLLNLDELIRSLMTHEIDLIGDEKVVKRTKNLAFKANESDDESNNEEDITKLVSRKVKKYMRKSLKRKSSKRNEEIHYFRRRVCSDDNDKEKPSKKHIKCYECIEMGYYRDECLKLKKGKKKKAFVAT</sequence>
<gene>
    <name evidence="1" type="ORF">SLEP1_g9616</name>
</gene>
<protein>
    <recommendedName>
        <fullName evidence="3">UBN2 domain-containing protein</fullName>
    </recommendedName>
</protein>
<accession>A0AAV5IB60</accession>
<organism evidence="1 2">
    <name type="scientific">Rubroshorea leprosula</name>
    <dbReference type="NCBI Taxonomy" id="152421"/>
    <lineage>
        <taxon>Eukaryota</taxon>
        <taxon>Viridiplantae</taxon>
        <taxon>Streptophyta</taxon>
        <taxon>Embryophyta</taxon>
        <taxon>Tracheophyta</taxon>
        <taxon>Spermatophyta</taxon>
        <taxon>Magnoliopsida</taxon>
        <taxon>eudicotyledons</taxon>
        <taxon>Gunneridae</taxon>
        <taxon>Pentapetalae</taxon>
        <taxon>rosids</taxon>
        <taxon>malvids</taxon>
        <taxon>Malvales</taxon>
        <taxon>Dipterocarpaceae</taxon>
        <taxon>Rubroshorea</taxon>
    </lineage>
</organism>